<reference evidence="3" key="1">
    <citation type="submission" date="2019-08" db="EMBL/GenBank/DDBJ databases">
        <authorList>
            <person name="Kucharzyk K."/>
            <person name="Murdoch R.W."/>
            <person name="Higgins S."/>
            <person name="Loffler F."/>
        </authorList>
    </citation>
    <scope>NUCLEOTIDE SEQUENCE</scope>
</reference>
<dbReference type="GO" id="GO:0004040">
    <property type="term" value="F:amidase activity"/>
    <property type="evidence" value="ECO:0007669"/>
    <property type="project" value="InterPro"/>
</dbReference>
<name>A0A644WU28_9ZZZZ</name>
<evidence type="ECO:0000259" key="2">
    <source>
        <dbReference type="SMART" id="SM00047"/>
    </source>
</evidence>
<dbReference type="Gene3D" id="1.10.530.10">
    <property type="match status" value="1"/>
</dbReference>
<dbReference type="AlphaFoldDB" id="A0A644WU28"/>
<dbReference type="PANTHER" id="PTHR33308:SF9">
    <property type="entry name" value="PEPTIDOGLYCAN HYDROLASE FLGJ"/>
    <property type="match status" value="1"/>
</dbReference>
<protein>
    <recommendedName>
        <fullName evidence="2">Mannosyl-glycoprotein endo-beta-N-acetylglucosamidase-like domain-containing protein</fullName>
    </recommendedName>
</protein>
<dbReference type="EMBL" id="VSSQ01001335">
    <property type="protein sequence ID" value="MPM07436.1"/>
    <property type="molecule type" value="Genomic_DNA"/>
</dbReference>
<dbReference type="SMART" id="SM00047">
    <property type="entry name" value="LYZ2"/>
    <property type="match status" value="1"/>
</dbReference>
<dbReference type="InterPro" id="IPR051056">
    <property type="entry name" value="Glycosyl_Hydrolase_73"/>
</dbReference>
<keyword evidence="1" id="KW-0378">Hydrolase</keyword>
<proteinExistence type="predicted"/>
<evidence type="ECO:0000256" key="1">
    <source>
        <dbReference type="ARBA" id="ARBA00022801"/>
    </source>
</evidence>
<sequence>MSHIKDFVVANMSNADAVYREFGIHPVITLSHSAKESGWGTSTLAKSYYNFFGMMAGGGMSKYWSGKKSADGKWKTYKTAKDSFLDYGRLISSNYPDVYKYKSDPDKYALAISQSRYMTDADNRTKYHTDFLWINNEVSKTIAAEKLKFSGSGILSLFLIGLLISKIF</sequence>
<accession>A0A644WU28</accession>
<dbReference type="Pfam" id="PF01832">
    <property type="entry name" value="Glucosaminidase"/>
    <property type="match status" value="1"/>
</dbReference>
<comment type="caution">
    <text evidence="3">The sequence shown here is derived from an EMBL/GenBank/DDBJ whole genome shotgun (WGS) entry which is preliminary data.</text>
</comment>
<feature type="domain" description="Mannosyl-glycoprotein endo-beta-N-acetylglucosamidase-like" evidence="2">
    <location>
        <begin position="3"/>
        <end position="132"/>
    </location>
</feature>
<gene>
    <name evidence="3" type="ORF">SDC9_53742</name>
</gene>
<evidence type="ECO:0000313" key="3">
    <source>
        <dbReference type="EMBL" id="MPM07436.1"/>
    </source>
</evidence>
<organism evidence="3">
    <name type="scientific">bioreactor metagenome</name>
    <dbReference type="NCBI Taxonomy" id="1076179"/>
    <lineage>
        <taxon>unclassified sequences</taxon>
        <taxon>metagenomes</taxon>
        <taxon>ecological metagenomes</taxon>
    </lineage>
</organism>
<dbReference type="PANTHER" id="PTHR33308">
    <property type="entry name" value="PEPTIDOGLYCAN HYDROLASE FLGJ"/>
    <property type="match status" value="1"/>
</dbReference>
<dbReference type="InterPro" id="IPR002901">
    <property type="entry name" value="MGlyc_endo_b_GlcNAc-like_dom"/>
</dbReference>